<dbReference type="EMBL" id="QRUJ01000021">
    <property type="protein sequence ID" value="RGR52497.1"/>
    <property type="molecule type" value="Genomic_DNA"/>
</dbReference>
<evidence type="ECO:0000256" key="2">
    <source>
        <dbReference type="ARBA" id="ARBA00022884"/>
    </source>
</evidence>
<dbReference type="Gene3D" id="3.30.70.1890">
    <property type="match status" value="1"/>
</dbReference>
<keyword evidence="2" id="KW-0694">RNA-binding</keyword>
<evidence type="ECO:0000259" key="6">
    <source>
        <dbReference type="Pfam" id="PF01881"/>
    </source>
</evidence>
<evidence type="ECO:0000313" key="7">
    <source>
        <dbReference type="EMBL" id="RGR52497.1"/>
    </source>
</evidence>
<dbReference type="RefSeq" id="WP_118392553.1">
    <property type="nucleotide sequence ID" value="NZ_QRUJ01000021.1"/>
</dbReference>
<dbReference type="InterPro" id="IPR010156">
    <property type="entry name" value="CRISPR-assoc_prot_Cas6"/>
</dbReference>
<accession>A0A395UUS1</accession>
<organism evidence="7 8">
    <name type="scientific">Agathobacter rectalis</name>
    <dbReference type="NCBI Taxonomy" id="39491"/>
    <lineage>
        <taxon>Bacteria</taxon>
        <taxon>Bacillati</taxon>
        <taxon>Bacillota</taxon>
        <taxon>Clostridia</taxon>
        <taxon>Lachnospirales</taxon>
        <taxon>Lachnospiraceae</taxon>
        <taxon>Agathobacter</taxon>
    </lineage>
</organism>
<evidence type="ECO:0000256" key="4">
    <source>
        <dbReference type="PIRSR" id="PIRSR005054-1"/>
    </source>
</evidence>
<reference evidence="7 8" key="1">
    <citation type="submission" date="2018-08" db="EMBL/GenBank/DDBJ databases">
        <title>A genome reference for cultivated species of the human gut microbiota.</title>
        <authorList>
            <person name="Zou Y."/>
            <person name="Xue W."/>
            <person name="Luo G."/>
        </authorList>
    </citation>
    <scope>NUCLEOTIDE SEQUENCE [LARGE SCALE GENOMIC DNA]</scope>
    <source>
        <strain evidence="7 8">AF25-15</strain>
    </source>
</reference>
<dbReference type="Proteomes" id="UP000266066">
    <property type="component" value="Unassembled WGS sequence"/>
</dbReference>
<evidence type="ECO:0000313" key="8">
    <source>
        <dbReference type="Proteomes" id="UP000266066"/>
    </source>
</evidence>
<feature type="site" description="Transition state stabilizer" evidence="4">
    <location>
        <position position="54"/>
    </location>
</feature>
<dbReference type="InterPro" id="IPR049435">
    <property type="entry name" value="Cas_Cas6_C"/>
</dbReference>
<dbReference type="GO" id="GO:0003723">
    <property type="term" value="F:RNA binding"/>
    <property type="evidence" value="ECO:0007669"/>
    <property type="project" value="UniProtKB-KW"/>
</dbReference>
<comment type="similarity">
    <text evidence="1">Belongs to the CRISPR-associated protein Cas6/Cse3/CasE family.</text>
</comment>
<protein>
    <submittedName>
        <fullName evidence="7">CRISPR-associated endoribonuclease Cas6</fullName>
    </submittedName>
</protein>
<name>A0A395UUS1_9FIRM</name>
<feature type="domain" description="CRISPR associated protein Cas6 C-terminal" evidence="6">
    <location>
        <begin position="118"/>
        <end position="238"/>
    </location>
</feature>
<feature type="active site" description="Proton donor" evidence="5">
    <location>
        <position position="42"/>
    </location>
</feature>
<dbReference type="AlphaFoldDB" id="A0A395UUS1"/>
<dbReference type="PANTHER" id="PTHR36984">
    <property type="entry name" value="CRISPR-ASSOCIATED ENDORIBONUCLEASE CAS6 1"/>
    <property type="match status" value="1"/>
</dbReference>
<dbReference type="CDD" id="cd21140">
    <property type="entry name" value="Cas6_I-like"/>
    <property type="match status" value="1"/>
</dbReference>
<gene>
    <name evidence="7" type="primary">cas6</name>
    <name evidence="7" type="ORF">DWY38_14160</name>
</gene>
<dbReference type="GO" id="GO:0051607">
    <property type="term" value="P:defense response to virus"/>
    <property type="evidence" value="ECO:0007669"/>
    <property type="project" value="UniProtKB-KW"/>
</dbReference>
<dbReference type="GO" id="GO:0016788">
    <property type="term" value="F:hydrolase activity, acting on ester bonds"/>
    <property type="evidence" value="ECO:0007669"/>
    <property type="project" value="InterPro"/>
</dbReference>
<dbReference type="Pfam" id="PF01881">
    <property type="entry name" value="Cas_Cas6_C"/>
    <property type="match status" value="1"/>
</dbReference>
<keyword evidence="3" id="KW-0051">Antiviral defense</keyword>
<evidence type="ECO:0000256" key="3">
    <source>
        <dbReference type="ARBA" id="ARBA00023118"/>
    </source>
</evidence>
<dbReference type="NCBIfam" id="TIGR01877">
    <property type="entry name" value="cas_cas6"/>
    <property type="match status" value="1"/>
</dbReference>
<evidence type="ECO:0000256" key="1">
    <source>
        <dbReference type="ARBA" id="ARBA00005937"/>
    </source>
</evidence>
<sequence>MQLIVSLYIDEQLVLPINYQYILQSIIYKAISSGRYENNILHDNGYLYGKRQYKDFTFSCINGKYRVLGKTIAFSGMISFEVRSNNPQIIHAVAENIKKSGITFIKAHFEDVILDIKDKSVENENITIEMMTPICVYGTDERKHTVYYTPNEYEFYNSVKSNFIRKYNAIIGVDPEYDIYLSPKIVTSQDCVVTKYKGFYVKGYKGVYELKGNRKYLDFLYQTGLGAKNSQGFGMFKIL</sequence>
<dbReference type="PANTHER" id="PTHR36984:SF1">
    <property type="entry name" value="CRISPR-ASSOCIATED ENDORIBONUCLEASE CAS6 1"/>
    <property type="match status" value="1"/>
</dbReference>
<feature type="active site" description="Proton acceptor" evidence="5">
    <location>
        <position position="28"/>
    </location>
</feature>
<comment type="caution">
    <text evidence="7">The sequence shown here is derived from an EMBL/GenBank/DDBJ whole genome shotgun (WGS) entry which is preliminary data.</text>
</comment>
<dbReference type="Gene3D" id="3.30.70.1900">
    <property type="match status" value="1"/>
</dbReference>
<dbReference type="PIRSF" id="PIRSF005054">
    <property type="entry name" value="PF1131"/>
    <property type="match status" value="1"/>
</dbReference>
<dbReference type="InterPro" id="IPR045747">
    <property type="entry name" value="CRISPR-assoc_prot_Cas6_N_sf"/>
</dbReference>
<proteinExistence type="inferred from homology"/>
<evidence type="ECO:0000256" key="5">
    <source>
        <dbReference type="PIRSR" id="PIRSR005054-50"/>
    </source>
</evidence>